<dbReference type="PANTHER" id="PTHR10231">
    <property type="entry name" value="NUCLEOTIDE-SUGAR TRANSMEMBRANE TRANSPORTER"/>
    <property type="match status" value="1"/>
</dbReference>
<dbReference type="Proteomes" id="UP000007800">
    <property type="component" value="Unassembled WGS sequence"/>
</dbReference>
<keyword evidence="4" id="KW-0472">Membrane</keyword>
<dbReference type="GeneID" id="9037164"/>
<dbReference type="EMBL" id="GG681603">
    <property type="protein sequence ID" value="EER04422.1"/>
    <property type="molecule type" value="Genomic_DNA"/>
</dbReference>
<dbReference type="RefSeq" id="XP_002772606.1">
    <property type="nucleotide sequence ID" value="XM_002772560.1"/>
</dbReference>
<dbReference type="InterPro" id="IPR037185">
    <property type="entry name" value="EmrE-like"/>
</dbReference>
<dbReference type="Gene3D" id="1.10.3730.20">
    <property type="match status" value="1"/>
</dbReference>
<accession>C5LFR7</accession>
<protein>
    <submittedName>
        <fullName evidence="5">Uncharacterized protein</fullName>
    </submittedName>
</protein>
<dbReference type="GO" id="GO:0000139">
    <property type="term" value="C:Golgi membrane"/>
    <property type="evidence" value="ECO:0007669"/>
    <property type="project" value="InterPro"/>
</dbReference>
<evidence type="ECO:0000256" key="1">
    <source>
        <dbReference type="ARBA" id="ARBA00004141"/>
    </source>
</evidence>
<name>C5LFR7_PERM5</name>
<evidence type="ECO:0000256" key="3">
    <source>
        <dbReference type="ARBA" id="ARBA00022989"/>
    </source>
</evidence>
<evidence type="ECO:0000256" key="2">
    <source>
        <dbReference type="ARBA" id="ARBA00022692"/>
    </source>
</evidence>
<evidence type="ECO:0000313" key="6">
    <source>
        <dbReference type="Proteomes" id="UP000007800"/>
    </source>
</evidence>
<gene>
    <name evidence="5" type="ORF">Pmar_PMAR028771</name>
</gene>
<keyword evidence="2" id="KW-0812">Transmembrane</keyword>
<sequence length="294" mass="33530">MCVPALCYAVQKNALYLAITHLQAAVFQITYQGKILTTALFSVMMLNKRLSRRQIFSLIVLLVGVSIVQLSQLKKENDDVKDDNTITMLIKDYDALKRNGFFFGYSTLTWRDGMENCEKHISHFVSRETHECPVVGEDSVHDDNSEDDYSYVEESVDEIECLSGTMLAELERQLSNHVFEYYDELVESSVPNCGRTYLEDLQELEELEMAYNKIEGNDTADELRDMFAYYLEAEKMFIESKHEEQGDYSSDSQVDEMADLPVYSGQAQSTNDVAVGMIQFFCRCTAAIGLIDNV</sequence>
<comment type="subcellular location">
    <subcellularLocation>
        <location evidence="1">Membrane</location>
        <topology evidence="1">Multi-pass membrane protein</topology>
    </subcellularLocation>
</comment>
<dbReference type="Pfam" id="PF04142">
    <property type="entry name" value="Nuc_sug_transp"/>
    <property type="match status" value="1"/>
</dbReference>
<evidence type="ECO:0000313" key="5">
    <source>
        <dbReference type="EMBL" id="EER04422.1"/>
    </source>
</evidence>
<dbReference type="GO" id="GO:0015165">
    <property type="term" value="F:pyrimidine nucleotide-sugar transmembrane transporter activity"/>
    <property type="evidence" value="ECO:0007669"/>
    <property type="project" value="InterPro"/>
</dbReference>
<evidence type="ECO:0000256" key="4">
    <source>
        <dbReference type="ARBA" id="ARBA00023136"/>
    </source>
</evidence>
<proteinExistence type="predicted"/>
<keyword evidence="6" id="KW-1185">Reference proteome</keyword>
<dbReference type="InterPro" id="IPR007271">
    <property type="entry name" value="Nuc_sug_transpt"/>
</dbReference>
<dbReference type="OrthoDB" id="408493at2759"/>
<dbReference type="SUPFAM" id="SSF103481">
    <property type="entry name" value="Multidrug resistance efflux transporter EmrE"/>
    <property type="match status" value="1"/>
</dbReference>
<dbReference type="AlphaFoldDB" id="C5LFR7"/>
<dbReference type="InParanoid" id="C5LFR7"/>
<reference evidence="5 6" key="1">
    <citation type="submission" date="2008-07" db="EMBL/GenBank/DDBJ databases">
        <authorList>
            <person name="El-Sayed N."/>
            <person name="Caler E."/>
            <person name="Inman J."/>
            <person name="Amedeo P."/>
            <person name="Hass B."/>
            <person name="Wortman J."/>
        </authorList>
    </citation>
    <scope>NUCLEOTIDE SEQUENCE [LARGE SCALE GENOMIC DNA]</scope>
    <source>
        <strain evidence="6">ATCC 50983 / TXsc</strain>
    </source>
</reference>
<organism evidence="6">
    <name type="scientific">Perkinsus marinus (strain ATCC 50983 / TXsc)</name>
    <dbReference type="NCBI Taxonomy" id="423536"/>
    <lineage>
        <taxon>Eukaryota</taxon>
        <taxon>Sar</taxon>
        <taxon>Alveolata</taxon>
        <taxon>Perkinsozoa</taxon>
        <taxon>Perkinsea</taxon>
        <taxon>Perkinsida</taxon>
        <taxon>Perkinsidae</taxon>
        <taxon>Perkinsus</taxon>
    </lineage>
</organism>
<keyword evidence="3" id="KW-1133">Transmembrane helix</keyword>